<feature type="transmembrane region" description="Helical" evidence="6">
    <location>
        <begin position="416"/>
        <end position="437"/>
    </location>
</feature>
<dbReference type="EMBL" id="SJPJ01000001">
    <property type="protein sequence ID" value="TWT79885.1"/>
    <property type="molecule type" value="Genomic_DNA"/>
</dbReference>
<keyword evidence="2 6" id="KW-0812">Transmembrane</keyword>
<feature type="transmembrane region" description="Helical" evidence="6">
    <location>
        <begin position="73"/>
        <end position="96"/>
    </location>
</feature>
<keyword evidence="8" id="KW-1185">Reference proteome</keyword>
<organism evidence="7 8">
    <name type="scientific">Novipirellula herctigrandis</name>
    <dbReference type="NCBI Taxonomy" id="2527986"/>
    <lineage>
        <taxon>Bacteria</taxon>
        <taxon>Pseudomonadati</taxon>
        <taxon>Planctomycetota</taxon>
        <taxon>Planctomycetia</taxon>
        <taxon>Pirellulales</taxon>
        <taxon>Pirellulaceae</taxon>
        <taxon>Novipirellula</taxon>
    </lineage>
</organism>
<feature type="transmembrane region" description="Helical" evidence="6">
    <location>
        <begin position="314"/>
        <end position="339"/>
    </location>
</feature>
<feature type="transmembrane region" description="Helical" evidence="6">
    <location>
        <begin position="151"/>
        <end position="172"/>
    </location>
</feature>
<feature type="transmembrane region" description="Helical" evidence="6">
    <location>
        <begin position="225"/>
        <end position="253"/>
    </location>
</feature>
<dbReference type="GO" id="GO:0016020">
    <property type="term" value="C:membrane"/>
    <property type="evidence" value="ECO:0007669"/>
    <property type="project" value="UniProtKB-SubCell"/>
</dbReference>
<dbReference type="Pfam" id="PF13520">
    <property type="entry name" value="AA_permease_2"/>
    <property type="match status" value="1"/>
</dbReference>
<dbReference type="InterPro" id="IPR002293">
    <property type="entry name" value="AA/rel_permease1"/>
</dbReference>
<dbReference type="GO" id="GO:0015179">
    <property type="term" value="F:L-amino acid transmembrane transporter activity"/>
    <property type="evidence" value="ECO:0007669"/>
    <property type="project" value="TreeGrafter"/>
</dbReference>
<feature type="transmembrane region" description="Helical" evidence="6">
    <location>
        <begin position="443"/>
        <end position="460"/>
    </location>
</feature>
<dbReference type="AlphaFoldDB" id="A0A5C5YXV6"/>
<evidence type="ECO:0000256" key="6">
    <source>
        <dbReference type="SAM" id="Phobius"/>
    </source>
</evidence>
<dbReference type="PIRSF" id="PIRSF006060">
    <property type="entry name" value="AA_transporter"/>
    <property type="match status" value="1"/>
</dbReference>
<evidence type="ECO:0000256" key="5">
    <source>
        <dbReference type="SAM" id="MobiDB-lite"/>
    </source>
</evidence>
<feature type="transmembrane region" description="Helical" evidence="6">
    <location>
        <begin position="117"/>
        <end position="139"/>
    </location>
</feature>
<comment type="caution">
    <text evidence="7">The sequence shown here is derived from an EMBL/GenBank/DDBJ whole genome shotgun (WGS) entry which is preliminary data.</text>
</comment>
<evidence type="ECO:0000313" key="7">
    <source>
        <dbReference type="EMBL" id="TWT79885.1"/>
    </source>
</evidence>
<feature type="transmembrane region" description="Helical" evidence="6">
    <location>
        <begin position="184"/>
        <end position="205"/>
    </location>
</feature>
<sequence length="466" mass="48826">MMDHGDDTRPSNPDQPTPHSNREPALPQAGRSETEPVKSLDLVSATSLVAASMIGAGVYTTSGFTLADLGSPGWVMTAWAVAGVIAICGAICYGSLARELTQSGGEYLFLSRSLHPIAGLMAGWVSILAGFTGAIAFAATTFETYLPFENGLPRGIIASGVVVVAAVLHTIGVRPGARIQDVVVIFKFVLIGAFVLIAARWIVIADSTTATTATTATIPAAVSPFAFALKFATALVWISLSFSGFNAAVYVASEVKEPGRTVPRALLLGTVLVTICYLVLNAIFVYGAPSSAIAGQPDVAAEAARAIGGSGFEAFVRIVILFGLFTSVSAMVMSGPRVYAKMADDGFLPAWLRFRDRPPVAAIWGQTVLAIVVIHLSTLKQLLEYLGFTLSLTAAVTASLLFWVRGNSGERIKVPWYPIPPILFVGGTLVTATLSAIGSPSQAVVGLVTIGVGAILYPWYAHRHSV</sequence>
<dbReference type="InterPro" id="IPR050598">
    <property type="entry name" value="AminoAcid_Transporter"/>
</dbReference>
<proteinExistence type="predicted"/>
<evidence type="ECO:0000313" key="8">
    <source>
        <dbReference type="Proteomes" id="UP000315010"/>
    </source>
</evidence>
<feature type="compositionally biased region" description="Polar residues" evidence="5">
    <location>
        <begin position="10"/>
        <end position="19"/>
    </location>
</feature>
<keyword evidence="4 6" id="KW-0472">Membrane</keyword>
<dbReference type="PANTHER" id="PTHR11785:SF512">
    <property type="entry name" value="SOBREMESA, ISOFORM B"/>
    <property type="match status" value="1"/>
</dbReference>
<reference evidence="7 8" key="1">
    <citation type="submission" date="2019-02" db="EMBL/GenBank/DDBJ databases">
        <title>Deep-cultivation of Planctomycetes and their phenomic and genomic characterization uncovers novel biology.</title>
        <authorList>
            <person name="Wiegand S."/>
            <person name="Jogler M."/>
            <person name="Boedeker C."/>
            <person name="Pinto D."/>
            <person name="Vollmers J."/>
            <person name="Rivas-Marin E."/>
            <person name="Kohn T."/>
            <person name="Peeters S.H."/>
            <person name="Heuer A."/>
            <person name="Rast P."/>
            <person name="Oberbeckmann S."/>
            <person name="Bunk B."/>
            <person name="Jeske O."/>
            <person name="Meyerdierks A."/>
            <person name="Storesund J.E."/>
            <person name="Kallscheuer N."/>
            <person name="Luecker S."/>
            <person name="Lage O.M."/>
            <person name="Pohl T."/>
            <person name="Merkel B.J."/>
            <person name="Hornburger P."/>
            <person name="Mueller R.-W."/>
            <person name="Bruemmer F."/>
            <person name="Labrenz M."/>
            <person name="Spormann A.M."/>
            <person name="Op Den Camp H."/>
            <person name="Overmann J."/>
            <person name="Amann R."/>
            <person name="Jetten M.S.M."/>
            <person name="Mascher T."/>
            <person name="Medema M.H."/>
            <person name="Devos D.P."/>
            <person name="Kaster A.-K."/>
            <person name="Ovreas L."/>
            <person name="Rohde M."/>
            <person name="Galperin M.Y."/>
            <person name="Jogler C."/>
        </authorList>
    </citation>
    <scope>NUCLEOTIDE SEQUENCE [LARGE SCALE GENOMIC DNA]</scope>
    <source>
        <strain evidence="7 8">CA13</strain>
    </source>
</reference>
<feature type="transmembrane region" description="Helical" evidence="6">
    <location>
        <begin position="385"/>
        <end position="404"/>
    </location>
</feature>
<protein>
    <submittedName>
        <fullName evidence="7">Serine/threonine exchanger SteT</fullName>
    </submittedName>
</protein>
<evidence type="ECO:0000256" key="2">
    <source>
        <dbReference type="ARBA" id="ARBA00022692"/>
    </source>
</evidence>
<dbReference type="RefSeq" id="WP_146395006.1">
    <property type="nucleotide sequence ID" value="NZ_SJPJ01000001.1"/>
</dbReference>
<comment type="subcellular location">
    <subcellularLocation>
        <location evidence="1">Membrane</location>
        <topology evidence="1">Multi-pass membrane protein</topology>
    </subcellularLocation>
</comment>
<feature type="transmembrane region" description="Helical" evidence="6">
    <location>
        <begin position="40"/>
        <end position="61"/>
    </location>
</feature>
<name>A0A5C5YXV6_9BACT</name>
<dbReference type="OrthoDB" id="9809628at2"/>
<dbReference type="Gene3D" id="1.20.1740.10">
    <property type="entry name" value="Amino acid/polyamine transporter I"/>
    <property type="match status" value="1"/>
</dbReference>
<feature type="transmembrane region" description="Helical" evidence="6">
    <location>
        <begin position="265"/>
        <end position="288"/>
    </location>
</feature>
<evidence type="ECO:0000256" key="3">
    <source>
        <dbReference type="ARBA" id="ARBA00022989"/>
    </source>
</evidence>
<feature type="region of interest" description="Disordered" evidence="5">
    <location>
        <begin position="1"/>
        <end position="37"/>
    </location>
</feature>
<evidence type="ECO:0000256" key="4">
    <source>
        <dbReference type="ARBA" id="ARBA00023136"/>
    </source>
</evidence>
<dbReference type="PANTHER" id="PTHR11785">
    <property type="entry name" value="AMINO ACID TRANSPORTER"/>
    <property type="match status" value="1"/>
</dbReference>
<feature type="transmembrane region" description="Helical" evidence="6">
    <location>
        <begin position="360"/>
        <end position="379"/>
    </location>
</feature>
<keyword evidence="3 6" id="KW-1133">Transmembrane helix</keyword>
<dbReference type="Proteomes" id="UP000315010">
    <property type="component" value="Unassembled WGS sequence"/>
</dbReference>
<accession>A0A5C5YXV6</accession>
<gene>
    <name evidence="7" type="primary">steT_1</name>
    <name evidence="7" type="ORF">CA13_12920</name>
</gene>
<evidence type="ECO:0000256" key="1">
    <source>
        <dbReference type="ARBA" id="ARBA00004141"/>
    </source>
</evidence>